<evidence type="ECO:0000256" key="1">
    <source>
        <dbReference type="ARBA" id="ARBA00022723"/>
    </source>
</evidence>
<dbReference type="SUPFAM" id="SSF57850">
    <property type="entry name" value="RING/U-box"/>
    <property type="match status" value="1"/>
</dbReference>
<evidence type="ECO:0000256" key="3">
    <source>
        <dbReference type="ARBA" id="ARBA00022833"/>
    </source>
</evidence>
<keyword evidence="2" id="KW-0863">Zinc-finger</keyword>
<dbReference type="PANTHER" id="PTHR46214:SF18">
    <property type="entry name" value="RING-CH-TYPE DOMAIN-CONTAINING PROTEIN"/>
    <property type="match status" value="1"/>
</dbReference>
<feature type="region of interest" description="Disordered" evidence="4">
    <location>
        <begin position="1"/>
        <end position="61"/>
    </location>
</feature>
<feature type="compositionally biased region" description="Basic and acidic residues" evidence="4">
    <location>
        <begin position="1"/>
        <end position="11"/>
    </location>
</feature>
<dbReference type="Gene3D" id="3.30.40.10">
    <property type="entry name" value="Zinc/RING finger domain, C3HC4 (zinc finger)"/>
    <property type="match status" value="1"/>
</dbReference>
<evidence type="ECO:0000256" key="4">
    <source>
        <dbReference type="SAM" id="MobiDB-lite"/>
    </source>
</evidence>
<evidence type="ECO:0000259" key="6">
    <source>
        <dbReference type="PROSITE" id="PS51292"/>
    </source>
</evidence>
<organism evidence="7 8">
    <name type="scientific">Lithospermum erythrorhizon</name>
    <name type="common">Purple gromwell</name>
    <name type="synonym">Lithospermum officinale var. erythrorhizon</name>
    <dbReference type="NCBI Taxonomy" id="34254"/>
    <lineage>
        <taxon>Eukaryota</taxon>
        <taxon>Viridiplantae</taxon>
        <taxon>Streptophyta</taxon>
        <taxon>Embryophyta</taxon>
        <taxon>Tracheophyta</taxon>
        <taxon>Spermatophyta</taxon>
        <taxon>Magnoliopsida</taxon>
        <taxon>eudicotyledons</taxon>
        <taxon>Gunneridae</taxon>
        <taxon>Pentapetalae</taxon>
        <taxon>asterids</taxon>
        <taxon>lamiids</taxon>
        <taxon>Boraginales</taxon>
        <taxon>Boraginaceae</taxon>
        <taxon>Boraginoideae</taxon>
        <taxon>Lithospermeae</taxon>
        <taxon>Lithospermum</taxon>
    </lineage>
</organism>
<comment type="caution">
    <text evidence="7">The sequence shown here is derived from an EMBL/GenBank/DDBJ whole genome shotgun (WGS) entry which is preliminary data.</text>
</comment>
<protein>
    <recommendedName>
        <fullName evidence="6">RING-CH-type domain-containing protein</fullName>
    </recommendedName>
</protein>
<evidence type="ECO:0000313" key="8">
    <source>
        <dbReference type="Proteomes" id="UP001454036"/>
    </source>
</evidence>
<feature type="compositionally biased region" description="Basic residues" evidence="4">
    <location>
        <begin position="31"/>
        <end position="42"/>
    </location>
</feature>
<dbReference type="EMBL" id="BAABME010001866">
    <property type="protein sequence ID" value="GAA0151867.1"/>
    <property type="molecule type" value="Genomic_DNA"/>
</dbReference>
<evidence type="ECO:0000256" key="5">
    <source>
        <dbReference type="SAM" id="Phobius"/>
    </source>
</evidence>
<keyword evidence="5" id="KW-0812">Transmembrane</keyword>
<keyword evidence="8" id="KW-1185">Reference proteome</keyword>
<sequence length="313" mass="33473">MSTLDTEHAETQHPNITTTTTNGAGGSDRIRRQRRRRRRRRPSIAGFSSETATDGSFRFSDTSEDEYHSWRSSMGSITGFGGGGGVGGGGEDGVGVSGSLDECTHHDGVSGFRPGPCRRRGSWGVVKVDLESGSLDECTHHDVVSGFRSGPCRPGRGGSWGDDEVDLESGELEVRKVDSDNKEEEVGKDCRICHLSLMGNGISDDDSNGNAGICIELGCACKGDLGNAHKQCAETWFKMKGNTTCEICGAAAINIAGEQAPDLNSATAAVPPVPAASPERHNYCHGRRVMNFLLACMIFAFVISWLFHFNVLS</sequence>
<dbReference type="Proteomes" id="UP001454036">
    <property type="component" value="Unassembled WGS sequence"/>
</dbReference>
<dbReference type="SMART" id="SM00744">
    <property type="entry name" value="RINGv"/>
    <property type="match status" value="1"/>
</dbReference>
<dbReference type="InterPro" id="IPR013083">
    <property type="entry name" value="Znf_RING/FYVE/PHD"/>
</dbReference>
<reference evidence="7 8" key="1">
    <citation type="submission" date="2024-01" db="EMBL/GenBank/DDBJ databases">
        <title>The complete chloroplast genome sequence of Lithospermum erythrorhizon: insights into the phylogenetic relationship among Boraginaceae species and the maternal lineages of purple gromwells.</title>
        <authorList>
            <person name="Okada T."/>
            <person name="Watanabe K."/>
        </authorList>
    </citation>
    <scope>NUCLEOTIDE SEQUENCE [LARGE SCALE GENOMIC DNA]</scope>
</reference>
<keyword evidence="5" id="KW-0472">Membrane</keyword>
<keyword evidence="5" id="KW-1133">Transmembrane helix</keyword>
<dbReference type="GO" id="GO:0008270">
    <property type="term" value="F:zinc ion binding"/>
    <property type="evidence" value="ECO:0007669"/>
    <property type="project" value="UniProtKB-KW"/>
</dbReference>
<feature type="domain" description="RING-CH-type" evidence="6">
    <location>
        <begin position="182"/>
        <end position="255"/>
    </location>
</feature>
<keyword evidence="3" id="KW-0862">Zinc</keyword>
<dbReference type="Pfam" id="PF12906">
    <property type="entry name" value="RINGv"/>
    <property type="match status" value="1"/>
</dbReference>
<dbReference type="PROSITE" id="PS51292">
    <property type="entry name" value="ZF_RING_CH"/>
    <property type="match status" value="1"/>
</dbReference>
<name>A0AAV3PJE1_LITER</name>
<evidence type="ECO:0000313" key="7">
    <source>
        <dbReference type="EMBL" id="GAA0151867.1"/>
    </source>
</evidence>
<feature type="transmembrane region" description="Helical" evidence="5">
    <location>
        <begin position="289"/>
        <end position="307"/>
    </location>
</feature>
<proteinExistence type="predicted"/>
<keyword evidence="1" id="KW-0479">Metal-binding</keyword>
<evidence type="ECO:0000256" key="2">
    <source>
        <dbReference type="ARBA" id="ARBA00022771"/>
    </source>
</evidence>
<gene>
    <name evidence="7" type="ORF">LIER_10491</name>
</gene>
<accession>A0AAV3PJE1</accession>
<dbReference type="PANTHER" id="PTHR46214">
    <property type="entry name" value="ZINC FINGER, RING-CH-TYPE"/>
    <property type="match status" value="1"/>
</dbReference>
<dbReference type="AlphaFoldDB" id="A0AAV3PJE1"/>
<dbReference type="InterPro" id="IPR011016">
    <property type="entry name" value="Znf_RING-CH"/>
</dbReference>